<dbReference type="PANTHER" id="PTHR44846:SF1">
    <property type="entry name" value="MANNOSYL-D-GLYCERATE TRANSPORT_METABOLISM SYSTEM REPRESSOR MNGR-RELATED"/>
    <property type="match status" value="1"/>
</dbReference>
<reference evidence="5 6" key="1">
    <citation type="submission" date="2019-10" db="EMBL/GenBank/DDBJ databases">
        <authorList>
            <person name="Wolf R A."/>
        </authorList>
    </citation>
    <scope>NUCLEOTIDE SEQUENCE [LARGE SCALE GENOMIC DNA]</scope>
    <source>
        <strain evidence="5">Collinsella_intestinalis_DSM_13632</strain>
    </source>
</reference>
<evidence type="ECO:0000256" key="3">
    <source>
        <dbReference type="ARBA" id="ARBA00023163"/>
    </source>
</evidence>
<dbReference type="SMART" id="SM00345">
    <property type="entry name" value="HTH_GNTR"/>
    <property type="match status" value="1"/>
</dbReference>
<dbReference type="PANTHER" id="PTHR44846">
    <property type="entry name" value="MANNOSYL-D-GLYCERATE TRANSPORT/METABOLISM SYSTEM REPRESSOR MNGR-RELATED"/>
    <property type="match status" value="1"/>
</dbReference>
<dbReference type="Pfam" id="PF07702">
    <property type="entry name" value="UTRA"/>
    <property type="match status" value="1"/>
</dbReference>
<dbReference type="Pfam" id="PF00392">
    <property type="entry name" value="GntR"/>
    <property type="match status" value="1"/>
</dbReference>
<dbReference type="OrthoDB" id="7363114at2"/>
<dbReference type="Gene3D" id="1.10.10.10">
    <property type="entry name" value="Winged helix-like DNA-binding domain superfamily/Winged helix DNA-binding domain"/>
    <property type="match status" value="1"/>
</dbReference>
<evidence type="ECO:0000256" key="1">
    <source>
        <dbReference type="ARBA" id="ARBA00023015"/>
    </source>
</evidence>
<dbReference type="InterPro" id="IPR036390">
    <property type="entry name" value="WH_DNA-bd_sf"/>
</dbReference>
<dbReference type="PROSITE" id="PS50949">
    <property type="entry name" value="HTH_GNTR"/>
    <property type="match status" value="1"/>
</dbReference>
<dbReference type="Proteomes" id="UP000405524">
    <property type="component" value="Unassembled WGS sequence"/>
</dbReference>
<dbReference type="SUPFAM" id="SSF46785">
    <property type="entry name" value="Winged helix' DNA-binding domain"/>
    <property type="match status" value="1"/>
</dbReference>
<organism evidence="5 6">
    <name type="scientific">Collinsella intestinalis</name>
    <dbReference type="NCBI Taxonomy" id="147207"/>
    <lineage>
        <taxon>Bacteria</taxon>
        <taxon>Bacillati</taxon>
        <taxon>Actinomycetota</taxon>
        <taxon>Coriobacteriia</taxon>
        <taxon>Coriobacteriales</taxon>
        <taxon>Coriobacteriaceae</taxon>
        <taxon>Collinsella</taxon>
    </lineage>
</organism>
<protein>
    <submittedName>
        <fullName evidence="5">Putative HTH-type transcriptional regulator YurK</fullName>
    </submittedName>
</protein>
<keyword evidence="1" id="KW-0805">Transcription regulation</keyword>
<gene>
    <name evidence="5" type="primary">yurK_1</name>
    <name evidence="5" type="ORF">JKKLCJKK_00140</name>
</gene>
<dbReference type="RefSeq" id="WP_152062917.1">
    <property type="nucleotide sequence ID" value="NZ_CABWIC010000007.1"/>
</dbReference>
<keyword evidence="3" id="KW-0804">Transcription</keyword>
<feature type="domain" description="HTH gntR-type" evidence="4">
    <location>
        <begin position="11"/>
        <end position="79"/>
    </location>
</feature>
<proteinExistence type="predicted"/>
<dbReference type="GO" id="GO:0045892">
    <property type="term" value="P:negative regulation of DNA-templated transcription"/>
    <property type="evidence" value="ECO:0007669"/>
    <property type="project" value="TreeGrafter"/>
</dbReference>
<dbReference type="Gene3D" id="3.40.1410.10">
    <property type="entry name" value="Chorismate lyase-like"/>
    <property type="match status" value="1"/>
</dbReference>
<dbReference type="PRINTS" id="PR00035">
    <property type="entry name" value="HTHGNTR"/>
</dbReference>
<dbReference type="CDD" id="cd07377">
    <property type="entry name" value="WHTH_GntR"/>
    <property type="match status" value="1"/>
</dbReference>
<evidence type="ECO:0000259" key="4">
    <source>
        <dbReference type="PROSITE" id="PS50949"/>
    </source>
</evidence>
<dbReference type="SMART" id="SM00866">
    <property type="entry name" value="UTRA"/>
    <property type="match status" value="1"/>
</dbReference>
<evidence type="ECO:0000313" key="5">
    <source>
        <dbReference type="EMBL" id="VWL90752.1"/>
    </source>
</evidence>
<dbReference type="InterPro" id="IPR028978">
    <property type="entry name" value="Chorismate_lyase_/UTRA_dom_sf"/>
</dbReference>
<dbReference type="InterPro" id="IPR050679">
    <property type="entry name" value="Bact_HTH_transcr_reg"/>
</dbReference>
<dbReference type="GeneID" id="77465133"/>
<dbReference type="FunFam" id="1.10.10.10:FF:000079">
    <property type="entry name" value="GntR family transcriptional regulator"/>
    <property type="match status" value="1"/>
</dbReference>
<evidence type="ECO:0000313" key="6">
    <source>
        <dbReference type="Proteomes" id="UP000405524"/>
    </source>
</evidence>
<dbReference type="InterPro" id="IPR036388">
    <property type="entry name" value="WH-like_DNA-bd_sf"/>
</dbReference>
<sequence>MTHTLDEGSSTPLYAQLRELLKSQIEDGSFAPGERIPSEDKLNGLYGVSRITIRRALQELADDGYLVKCPGKGTYVGERIPSMRRPTKIRAKFTQNNDVQSFTEACASNSQSAGAHLVSLEEVEGLEEERDFFGFGSEGRLLRLVRIRTADRTPIMIEENYFPVGTYGFLLDADYEDTSLYDIIVSNGHGEPTLNEPCDLDLEKAPADMAPYLDVPAGEPLFCLAGRYFDTDGSPMYLGKQHIVGTRYTFRI</sequence>
<name>A0A5K1IR55_9ACTN</name>
<dbReference type="EMBL" id="CABWIC010000007">
    <property type="protein sequence ID" value="VWL90752.1"/>
    <property type="molecule type" value="Genomic_DNA"/>
</dbReference>
<dbReference type="SUPFAM" id="SSF64288">
    <property type="entry name" value="Chorismate lyase-like"/>
    <property type="match status" value="1"/>
</dbReference>
<dbReference type="GO" id="GO:0003700">
    <property type="term" value="F:DNA-binding transcription factor activity"/>
    <property type="evidence" value="ECO:0007669"/>
    <property type="project" value="InterPro"/>
</dbReference>
<evidence type="ECO:0000256" key="2">
    <source>
        <dbReference type="ARBA" id="ARBA00023125"/>
    </source>
</evidence>
<dbReference type="AlphaFoldDB" id="A0A5K1IR55"/>
<keyword evidence="2" id="KW-0238">DNA-binding</keyword>
<dbReference type="InterPro" id="IPR011663">
    <property type="entry name" value="UTRA"/>
</dbReference>
<accession>A0A5K1IR55</accession>
<dbReference type="InterPro" id="IPR000524">
    <property type="entry name" value="Tscrpt_reg_HTH_GntR"/>
</dbReference>
<dbReference type="GO" id="GO:0003677">
    <property type="term" value="F:DNA binding"/>
    <property type="evidence" value="ECO:0007669"/>
    <property type="project" value="UniProtKB-KW"/>
</dbReference>